<evidence type="ECO:0000313" key="6">
    <source>
        <dbReference type="Proteomes" id="UP001642487"/>
    </source>
</evidence>
<dbReference type="SUPFAM" id="SSF48576">
    <property type="entry name" value="Terpenoid synthases"/>
    <property type="match status" value="1"/>
</dbReference>
<evidence type="ECO:0000313" key="5">
    <source>
        <dbReference type="EMBL" id="CAK9321893.1"/>
    </source>
</evidence>
<feature type="domain" description="Terpene synthase metal-binding" evidence="4">
    <location>
        <begin position="1"/>
        <end position="101"/>
    </location>
</feature>
<dbReference type="InterPro" id="IPR008949">
    <property type="entry name" value="Isoprenoid_synthase_dom_sf"/>
</dbReference>
<protein>
    <recommendedName>
        <fullName evidence="4">Terpene synthase metal-binding domain-containing protein</fullName>
    </recommendedName>
</protein>
<accession>A0ABP0YRP0</accession>
<dbReference type="EMBL" id="OZ021739">
    <property type="protein sequence ID" value="CAK9321893.1"/>
    <property type="molecule type" value="Genomic_DNA"/>
</dbReference>
<name>A0ABP0YRP0_9ROSI</name>
<proteinExistence type="predicted"/>
<keyword evidence="3" id="KW-0456">Lyase</keyword>
<evidence type="ECO:0000256" key="2">
    <source>
        <dbReference type="ARBA" id="ARBA00022723"/>
    </source>
</evidence>
<keyword evidence="6" id="KW-1185">Reference proteome</keyword>
<dbReference type="PANTHER" id="PTHR31225">
    <property type="entry name" value="OS04G0344100 PROTEIN-RELATED"/>
    <property type="match status" value="1"/>
</dbReference>
<organism evidence="5 6">
    <name type="scientific">Citrullus colocynthis</name>
    <name type="common">colocynth</name>
    <dbReference type="NCBI Taxonomy" id="252529"/>
    <lineage>
        <taxon>Eukaryota</taxon>
        <taxon>Viridiplantae</taxon>
        <taxon>Streptophyta</taxon>
        <taxon>Embryophyta</taxon>
        <taxon>Tracheophyta</taxon>
        <taxon>Spermatophyta</taxon>
        <taxon>Magnoliopsida</taxon>
        <taxon>eudicotyledons</taxon>
        <taxon>Gunneridae</taxon>
        <taxon>Pentapetalae</taxon>
        <taxon>rosids</taxon>
        <taxon>fabids</taxon>
        <taxon>Cucurbitales</taxon>
        <taxon>Cucurbitaceae</taxon>
        <taxon>Benincaseae</taxon>
        <taxon>Citrullus</taxon>
    </lineage>
</organism>
<dbReference type="InterPro" id="IPR005630">
    <property type="entry name" value="Terpene_synthase_metal-bd"/>
</dbReference>
<comment type="cofactor">
    <cofactor evidence="1">
        <name>Mg(2+)</name>
        <dbReference type="ChEBI" id="CHEBI:18420"/>
    </cofactor>
</comment>
<evidence type="ECO:0000256" key="3">
    <source>
        <dbReference type="ARBA" id="ARBA00023239"/>
    </source>
</evidence>
<dbReference type="Gene3D" id="1.10.600.10">
    <property type="entry name" value="Farnesyl Diphosphate Synthase"/>
    <property type="match status" value="1"/>
</dbReference>
<evidence type="ECO:0000259" key="4">
    <source>
        <dbReference type="Pfam" id="PF03936"/>
    </source>
</evidence>
<dbReference type="InterPro" id="IPR050148">
    <property type="entry name" value="Terpene_synthase-like"/>
</dbReference>
<keyword evidence="2" id="KW-0479">Metal-binding</keyword>
<gene>
    <name evidence="5" type="ORF">CITCOLO1_LOCUS13992</name>
</gene>
<dbReference type="Proteomes" id="UP001642487">
    <property type="component" value="Chromosome 5"/>
</dbReference>
<dbReference type="Pfam" id="PF03936">
    <property type="entry name" value="Terpene_synth_C"/>
    <property type="match status" value="1"/>
</dbReference>
<evidence type="ECO:0000256" key="1">
    <source>
        <dbReference type="ARBA" id="ARBA00001946"/>
    </source>
</evidence>
<reference evidence="5 6" key="1">
    <citation type="submission" date="2024-03" db="EMBL/GenBank/DDBJ databases">
        <authorList>
            <person name="Gkanogiannis A."/>
            <person name="Becerra Lopez-Lavalle L."/>
        </authorList>
    </citation>
    <scope>NUCLEOTIDE SEQUENCE [LARGE SCALE GENOMIC DNA]</scope>
</reference>
<sequence>MEEYLDIALTSFGHKLLMVTALLGMRDLATQHAVQWLISMPNILKASTVICRLMNDIVSHKFEQERGHVTSAIECYMEQNRASEYDTLNALHKQIDDSWKDMVENFCVITTENQIPRAVLMRVLNLTRLFNVIYKDGDGYTQSQGSTKTHIKSLLVDSVPL</sequence>
<dbReference type="PANTHER" id="PTHR31225:SF221">
    <property type="entry name" value="(-)-GERMACRENE D SYNTHASE"/>
    <property type="match status" value="1"/>
</dbReference>